<reference evidence="14 15" key="1">
    <citation type="submission" date="2021-06" db="EMBL/GenBank/DDBJ databases">
        <authorList>
            <person name="Sun Q."/>
            <person name="Li D."/>
        </authorList>
    </citation>
    <scope>NUCLEOTIDE SEQUENCE [LARGE SCALE GENOMIC DNA]</scope>
    <source>
        <strain evidence="14 15">MSJ-2</strain>
    </source>
</reference>
<feature type="transmembrane region" description="Helical" evidence="13">
    <location>
        <begin position="50"/>
        <end position="74"/>
    </location>
</feature>
<dbReference type="EMBL" id="JAHLQN010000001">
    <property type="protein sequence ID" value="MBU5625735.1"/>
    <property type="molecule type" value="Genomic_DNA"/>
</dbReference>
<protein>
    <recommendedName>
        <fullName evidence="4">Probable multidrug resistance protein NorM</fullName>
    </recommendedName>
    <alternativeName>
        <fullName evidence="12">Multidrug-efflux transporter</fullName>
    </alternativeName>
</protein>
<keyword evidence="10" id="KW-0406">Ion transport</keyword>
<dbReference type="InterPro" id="IPR048279">
    <property type="entry name" value="MdtK-like"/>
</dbReference>
<dbReference type="PIRSF" id="PIRSF006603">
    <property type="entry name" value="DinF"/>
    <property type="match status" value="1"/>
</dbReference>
<gene>
    <name evidence="14" type="ORF">KQI82_02150</name>
</gene>
<accession>A0ABS6F8P9</accession>
<comment type="subcellular location">
    <subcellularLocation>
        <location evidence="2">Cell membrane</location>
        <topology evidence="2">Multi-pass membrane protein</topology>
    </subcellularLocation>
</comment>
<comment type="function">
    <text evidence="1">Multidrug efflux pump.</text>
</comment>
<evidence type="ECO:0000256" key="6">
    <source>
        <dbReference type="ARBA" id="ARBA00022449"/>
    </source>
</evidence>
<feature type="transmembrane region" description="Helical" evidence="13">
    <location>
        <begin position="320"/>
        <end position="339"/>
    </location>
</feature>
<evidence type="ECO:0000256" key="9">
    <source>
        <dbReference type="ARBA" id="ARBA00022989"/>
    </source>
</evidence>
<feature type="transmembrane region" description="Helical" evidence="13">
    <location>
        <begin position="95"/>
        <end position="115"/>
    </location>
</feature>
<proteinExistence type="inferred from homology"/>
<keyword evidence="9 13" id="KW-1133">Transmembrane helix</keyword>
<evidence type="ECO:0000256" key="2">
    <source>
        <dbReference type="ARBA" id="ARBA00004651"/>
    </source>
</evidence>
<evidence type="ECO:0000256" key="12">
    <source>
        <dbReference type="ARBA" id="ARBA00031636"/>
    </source>
</evidence>
<evidence type="ECO:0000256" key="3">
    <source>
        <dbReference type="ARBA" id="ARBA00010199"/>
    </source>
</evidence>
<evidence type="ECO:0000256" key="10">
    <source>
        <dbReference type="ARBA" id="ARBA00023065"/>
    </source>
</evidence>
<evidence type="ECO:0000256" key="5">
    <source>
        <dbReference type="ARBA" id="ARBA00022448"/>
    </source>
</evidence>
<feature type="transmembrane region" description="Helical" evidence="13">
    <location>
        <begin position="169"/>
        <end position="190"/>
    </location>
</feature>
<evidence type="ECO:0000256" key="7">
    <source>
        <dbReference type="ARBA" id="ARBA00022475"/>
    </source>
</evidence>
<evidence type="ECO:0000313" key="14">
    <source>
        <dbReference type="EMBL" id="MBU5625735.1"/>
    </source>
</evidence>
<feature type="transmembrane region" description="Helical" evidence="13">
    <location>
        <begin position="419"/>
        <end position="439"/>
    </location>
</feature>
<feature type="transmembrane region" description="Helical" evidence="13">
    <location>
        <begin position="196"/>
        <end position="216"/>
    </location>
</feature>
<dbReference type="PANTHER" id="PTHR43298">
    <property type="entry name" value="MULTIDRUG RESISTANCE PROTEIN NORM-RELATED"/>
    <property type="match status" value="1"/>
</dbReference>
<evidence type="ECO:0000256" key="8">
    <source>
        <dbReference type="ARBA" id="ARBA00022692"/>
    </source>
</evidence>
<dbReference type="RefSeq" id="WP_216558063.1">
    <property type="nucleotide sequence ID" value="NZ_JAHLQN010000001.1"/>
</dbReference>
<organism evidence="14 15">
    <name type="scientific">Dysosmobacter acutus</name>
    <dbReference type="NCBI Taxonomy" id="2841504"/>
    <lineage>
        <taxon>Bacteria</taxon>
        <taxon>Bacillati</taxon>
        <taxon>Bacillota</taxon>
        <taxon>Clostridia</taxon>
        <taxon>Eubacteriales</taxon>
        <taxon>Oscillospiraceae</taxon>
        <taxon>Dysosmobacter</taxon>
    </lineage>
</organism>
<evidence type="ECO:0000256" key="1">
    <source>
        <dbReference type="ARBA" id="ARBA00003408"/>
    </source>
</evidence>
<evidence type="ECO:0000256" key="4">
    <source>
        <dbReference type="ARBA" id="ARBA00020268"/>
    </source>
</evidence>
<dbReference type="Proteomes" id="UP000787672">
    <property type="component" value="Unassembled WGS sequence"/>
</dbReference>
<keyword evidence="6" id="KW-0050">Antiport</keyword>
<evidence type="ECO:0000313" key="15">
    <source>
        <dbReference type="Proteomes" id="UP000787672"/>
    </source>
</evidence>
<evidence type="ECO:0000256" key="13">
    <source>
        <dbReference type="SAM" id="Phobius"/>
    </source>
</evidence>
<feature type="transmembrane region" description="Helical" evidence="13">
    <location>
        <begin position="135"/>
        <end position="157"/>
    </location>
</feature>
<feature type="transmembrane region" description="Helical" evidence="13">
    <location>
        <begin position="359"/>
        <end position="377"/>
    </location>
</feature>
<keyword evidence="7" id="KW-1003">Cell membrane</keyword>
<dbReference type="CDD" id="cd13138">
    <property type="entry name" value="MATE_yoeA_like"/>
    <property type="match status" value="1"/>
</dbReference>
<keyword evidence="15" id="KW-1185">Reference proteome</keyword>
<name>A0ABS6F8P9_9FIRM</name>
<dbReference type="Pfam" id="PF01554">
    <property type="entry name" value="MatE"/>
    <property type="match status" value="2"/>
</dbReference>
<keyword evidence="8 13" id="KW-0812">Transmembrane</keyword>
<feature type="transmembrane region" description="Helical" evidence="13">
    <location>
        <begin position="20"/>
        <end position="38"/>
    </location>
</feature>
<keyword evidence="5" id="KW-0813">Transport</keyword>
<dbReference type="InterPro" id="IPR050222">
    <property type="entry name" value="MATE_MdtK"/>
</dbReference>
<feature type="transmembrane region" description="Helical" evidence="13">
    <location>
        <begin position="389"/>
        <end position="407"/>
    </location>
</feature>
<dbReference type="InterPro" id="IPR002528">
    <property type="entry name" value="MATE_fam"/>
</dbReference>
<evidence type="ECO:0000256" key="11">
    <source>
        <dbReference type="ARBA" id="ARBA00023136"/>
    </source>
</evidence>
<keyword evidence="11 13" id="KW-0472">Membrane</keyword>
<comment type="caution">
    <text evidence="14">The sequence shown here is derived from an EMBL/GenBank/DDBJ whole genome shotgun (WGS) entry which is preliminary data.</text>
</comment>
<sequence length="450" mass="48622">MEQSGMRNMTEGSPARHIFFFALPMFLGSLLQQLYNMVDSWVVGNYVGDAALAAVGIGFPVIFMFTSLFTGMANGGTVVISQFYGAGKMDRVRDAVDTVYTTFVVSAIPLTLLALMLVKPLLSLLQVDPAAYDEAWLYLMIVCGGLVGTIGYNTNAGILQGLGNSRTPLLFLAVAAVMNIVLDLALVLIFHWGVMGVAVATIFSQAFSWIFGVFYINRVYPQIGIHPFCFRFDRQLFADVMRIGLPAGVQMAMVSVGMMMVMGKVNTYGKAFTAGYNVGNKLDAVAFLPVQSLSNAVTAYVGQNIGAGASEGRVHQGIRVTVAMGVGWCLAMLALLMPFRSELVGFFSPSAEVVSAGAVYLKSILPFYPLFAVMFCLNNAMRGAGESMFPLICVVFSLILVRVPAVYLLAEHAGREMMFYGFGVGWAVGFAVSVIYYLAGRWKRHGSLAS</sequence>
<comment type="similarity">
    <text evidence="3">Belongs to the multi antimicrobial extrusion (MATE) (TC 2.A.66.1) family.</text>
</comment>
<dbReference type="NCBIfam" id="TIGR00797">
    <property type="entry name" value="matE"/>
    <property type="match status" value="1"/>
</dbReference>
<dbReference type="PANTHER" id="PTHR43298:SF2">
    <property type="entry name" value="FMN_FAD EXPORTER YEEO-RELATED"/>
    <property type="match status" value="1"/>
</dbReference>